<evidence type="ECO:0000256" key="12">
    <source>
        <dbReference type="ARBA" id="ARBA00023027"/>
    </source>
</evidence>
<dbReference type="InterPro" id="IPR054765">
    <property type="entry name" value="SLBB_dom"/>
</dbReference>
<comment type="cofactor">
    <cofactor evidence="2 14">
        <name>[4Fe-4S] cluster</name>
        <dbReference type="ChEBI" id="CHEBI:49883"/>
    </cofactor>
</comment>
<dbReference type="InterPro" id="IPR011537">
    <property type="entry name" value="NADH-UbQ_OxRdtase_suF"/>
</dbReference>
<evidence type="ECO:0000256" key="2">
    <source>
        <dbReference type="ARBA" id="ARBA00001966"/>
    </source>
</evidence>
<dbReference type="FunFam" id="3.40.50.11540:FF:000001">
    <property type="entry name" value="NADH dehydrogenase [ubiquinone] flavoprotein 1, mitochondrial"/>
    <property type="match status" value="1"/>
</dbReference>
<dbReference type="InterPro" id="IPR037225">
    <property type="entry name" value="Nuo51_FMN-bd_sf"/>
</dbReference>
<sequence length="439" mass="48019">MTMESVLLRARGVANSRDINTYLQAGGWEGFKKALSMPPEAVTQEVIDSELRGRGGAGFPTGRKWSFVPKDHPGPKYLICNADESEPGTFKDRELIEYDPQMVIEGIAIASYAIGAHTAYIYIRGEFYRWARILEEAIEQARAHGFLGKDILNSGYDLEIWVHRGAGAYICGEETALIESLEGKRGFPRLKPPFPAVVGVFGKPTVVNNVETLACLPHIMTRGAKWFASIGRPRNTGPKLFCVSGHVNRPGVFELPLGVTFREIIFEHAGGIRNGRKLKAFFPGGSSSPVLTADEVDVLADFDSCAAAGTMLGSGGIIVMDDTVDMVEVGRNLAHFYAHESCGQCTPCREGSDWCLDILTRLVQGYGHPSDPDQLLRICRFASQGMTICPLGDAFALPISSLVRKFRQEFEAAVARAKPIPPKKLPVMPWTGRDVRFGG</sequence>
<dbReference type="Proteomes" id="UP000027284">
    <property type="component" value="Unassembled WGS sequence"/>
</dbReference>
<dbReference type="Pfam" id="PF01512">
    <property type="entry name" value="Complex1_51K"/>
    <property type="match status" value="1"/>
</dbReference>
<evidence type="ECO:0000259" key="15">
    <source>
        <dbReference type="SMART" id="SM00928"/>
    </source>
</evidence>
<evidence type="ECO:0000256" key="6">
    <source>
        <dbReference type="ARBA" id="ARBA00022643"/>
    </source>
</evidence>
<evidence type="ECO:0000256" key="14">
    <source>
        <dbReference type="RuleBase" id="RU364066"/>
    </source>
</evidence>
<keyword evidence="12 14" id="KW-0520">NAD</keyword>
<dbReference type="GO" id="GO:0016491">
    <property type="term" value="F:oxidoreductase activity"/>
    <property type="evidence" value="ECO:0007669"/>
    <property type="project" value="UniProtKB-KW"/>
</dbReference>
<evidence type="ECO:0000313" key="16">
    <source>
        <dbReference type="EMBL" id="KDA53131.1"/>
    </source>
</evidence>
<organism evidence="16 17">
    <name type="scientific">Thermoanaerobaculum aquaticum</name>
    <dbReference type="NCBI Taxonomy" id="1312852"/>
    <lineage>
        <taxon>Bacteria</taxon>
        <taxon>Pseudomonadati</taxon>
        <taxon>Acidobacteriota</taxon>
        <taxon>Thermoanaerobaculia</taxon>
        <taxon>Thermoanaerobaculales</taxon>
        <taxon>Thermoanaerobaculaceae</taxon>
        <taxon>Thermoanaerobaculum</taxon>
    </lineage>
</organism>
<evidence type="ECO:0000256" key="4">
    <source>
        <dbReference type="ARBA" id="ARBA00022485"/>
    </source>
</evidence>
<dbReference type="EC" id="7.1.1.-" evidence="14"/>
<dbReference type="PROSITE" id="PS00644">
    <property type="entry name" value="COMPLEX1_51K_1"/>
    <property type="match status" value="1"/>
</dbReference>
<dbReference type="PANTHER" id="PTHR43578:SF3">
    <property type="entry name" value="NADH-QUINONE OXIDOREDUCTASE SUBUNIT F"/>
    <property type="match status" value="1"/>
</dbReference>
<dbReference type="InterPro" id="IPR019575">
    <property type="entry name" value="Nuop51_4Fe4S-bd"/>
</dbReference>
<keyword evidence="11 14" id="KW-0411">Iron-sulfur</keyword>
<name>A0A062XYB7_9BACT</name>
<evidence type="ECO:0000256" key="11">
    <source>
        <dbReference type="ARBA" id="ARBA00023014"/>
    </source>
</evidence>
<dbReference type="SMART" id="SM00928">
    <property type="entry name" value="NADH_4Fe-4S"/>
    <property type="match status" value="1"/>
</dbReference>
<dbReference type="GO" id="GO:0051287">
    <property type="term" value="F:NAD binding"/>
    <property type="evidence" value="ECO:0007669"/>
    <property type="project" value="UniProtKB-UniRule"/>
</dbReference>
<dbReference type="PANTHER" id="PTHR43578">
    <property type="entry name" value="NADH-QUINONE OXIDOREDUCTASE SUBUNIT F"/>
    <property type="match status" value="1"/>
</dbReference>
<evidence type="ECO:0000256" key="1">
    <source>
        <dbReference type="ARBA" id="ARBA00001917"/>
    </source>
</evidence>
<dbReference type="SUPFAM" id="SSF142984">
    <property type="entry name" value="Nqo1 middle domain-like"/>
    <property type="match status" value="1"/>
</dbReference>
<evidence type="ECO:0000256" key="8">
    <source>
        <dbReference type="ARBA" id="ARBA00022723"/>
    </source>
</evidence>
<evidence type="ECO:0000256" key="9">
    <source>
        <dbReference type="ARBA" id="ARBA00022967"/>
    </source>
</evidence>
<comment type="function">
    <text evidence="14">NDH-1 shuttles electrons from NADH, via FMN and iron-sulfur (Fe-S) centers, to quinones in the respiratory chain.</text>
</comment>
<dbReference type="NCBIfam" id="TIGR01959">
    <property type="entry name" value="nuoF_fam"/>
    <property type="match status" value="1"/>
</dbReference>
<keyword evidence="4 14" id="KW-0004">4Fe-4S</keyword>
<dbReference type="Gene3D" id="3.10.20.600">
    <property type="match status" value="1"/>
</dbReference>
<dbReference type="InterPro" id="IPR037207">
    <property type="entry name" value="Nuop51_4Fe4S-bd_sf"/>
</dbReference>
<accession>A0A062XYB7</accession>
<dbReference type="Gene3D" id="1.20.1440.230">
    <property type="entry name" value="NADH-ubiquinone oxidoreductase 51kDa subunit, iron-sulphur binding domain"/>
    <property type="match status" value="1"/>
</dbReference>
<dbReference type="Pfam" id="PF22461">
    <property type="entry name" value="SLBB_2"/>
    <property type="match status" value="1"/>
</dbReference>
<evidence type="ECO:0000256" key="10">
    <source>
        <dbReference type="ARBA" id="ARBA00023004"/>
    </source>
</evidence>
<dbReference type="InterPro" id="IPR011538">
    <property type="entry name" value="Nuo51_FMN-bd"/>
</dbReference>
<dbReference type="AlphaFoldDB" id="A0A062XYB7"/>
<evidence type="ECO:0000256" key="3">
    <source>
        <dbReference type="ARBA" id="ARBA00007523"/>
    </source>
</evidence>
<dbReference type="InterPro" id="IPR001949">
    <property type="entry name" value="NADH-UbQ_OxRdtase_51kDa_CS"/>
</dbReference>
<comment type="similarity">
    <text evidence="3 14">Belongs to the complex I 51 kDa subunit family.</text>
</comment>
<comment type="cofactor">
    <cofactor evidence="1 14">
        <name>FMN</name>
        <dbReference type="ChEBI" id="CHEBI:58210"/>
    </cofactor>
</comment>
<keyword evidence="17" id="KW-1185">Reference proteome</keyword>
<comment type="catalytic activity">
    <reaction evidence="13 14">
        <text>a quinone + NADH + 5 H(+)(in) = a quinol + NAD(+) + 4 H(+)(out)</text>
        <dbReference type="Rhea" id="RHEA:57888"/>
        <dbReference type="ChEBI" id="CHEBI:15378"/>
        <dbReference type="ChEBI" id="CHEBI:24646"/>
        <dbReference type="ChEBI" id="CHEBI:57540"/>
        <dbReference type="ChEBI" id="CHEBI:57945"/>
        <dbReference type="ChEBI" id="CHEBI:132124"/>
    </reaction>
</comment>
<dbReference type="Gene3D" id="3.40.50.11540">
    <property type="entry name" value="NADH-ubiquinone oxidoreductase 51kDa subunit"/>
    <property type="match status" value="1"/>
</dbReference>
<keyword evidence="9" id="KW-1278">Translocase</keyword>
<dbReference type="GO" id="GO:0048038">
    <property type="term" value="F:quinone binding"/>
    <property type="evidence" value="ECO:0007669"/>
    <property type="project" value="UniProtKB-KW"/>
</dbReference>
<dbReference type="Pfam" id="PF10589">
    <property type="entry name" value="NADH_4Fe-4S"/>
    <property type="match status" value="1"/>
</dbReference>
<proteinExistence type="inferred from homology"/>
<dbReference type="Gene3D" id="6.10.250.1450">
    <property type="match status" value="1"/>
</dbReference>
<dbReference type="GO" id="GO:0051539">
    <property type="term" value="F:4 iron, 4 sulfur cluster binding"/>
    <property type="evidence" value="ECO:0007669"/>
    <property type="project" value="UniProtKB-UniRule"/>
</dbReference>
<dbReference type="SUPFAM" id="SSF140490">
    <property type="entry name" value="Nqo1C-terminal domain-like"/>
    <property type="match status" value="1"/>
</dbReference>
<dbReference type="FunFam" id="3.10.20.600:FF:000003">
    <property type="entry name" value="NADH-quinone oxidoreductase subunit F"/>
    <property type="match status" value="1"/>
</dbReference>
<dbReference type="GO" id="GO:0046872">
    <property type="term" value="F:metal ion binding"/>
    <property type="evidence" value="ECO:0007669"/>
    <property type="project" value="UniProtKB-KW"/>
</dbReference>
<evidence type="ECO:0000256" key="5">
    <source>
        <dbReference type="ARBA" id="ARBA00022630"/>
    </source>
</evidence>
<keyword evidence="8 14" id="KW-0479">Metal-binding</keyword>
<dbReference type="FunFam" id="1.20.1440.230:FF:000001">
    <property type="entry name" value="Mitochondrial NADH dehydrogenase flavoprotein 1"/>
    <property type="match status" value="1"/>
</dbReference>
<keyword evidence="7 14" id="KW-0874">Quinone</keyword>
<keyword evidence="5 14" id="KW-0285">Flavoprotein</keyword>
<dbReference type="SUPFAM" id="SSF142019">
    <property type="entry name" value="Nqo1 FMN-binding domain-like"/>
    <property type="match status" value="1"/>
</dbReference>
<protein>
    <recommendedName>
        <fullName evidence="14">NADH-quinone oxidoreductase subunit F</fullName>
        <ecNumber evidence="14">7.1.1.-</ecNumber>
    </recommendedName>
</protein>
<dbReference type="GO" id="GO:0010181">
    <property type="term" value="F:FMN binding"/>
    <property type="evidence" value="ECO:0007669"/>
    <property type="project" value="InterPro"/>
</dbReference>
<dbReference type="PROSITE" id="PS00645">
    <property type="entry name" value="COMPLEX1_51K_2"/>
    <property type="match status" value="1"/>
</dbReference>
<dbReference type="GO" id="GO:0008137">
    <property type="term" value="F:NADH dehydrogenase (ubiquinone) activity"/>
    <property type="evidence" value="ECO:0007669"/>
    <property type="project" value="InterPro"/>
</dbReference>
<keyword evidence="6 14" id="KW-0288">FMN</keyword>
<dbReference type="NCBIfam" id="NF010120">
    <property type="entry name" value="PRK13596.1"/>
    <property type="match status" value="1"/>
</dbReference>
<dbReference type="EMBL" id="JMFG01000029">
    <property type="protein sequence ID" value="KDA53131.1"/>
    <property type="molecule type" value="Genomic_DNA"/>
</dbReference>
<reference evidence="16 17" key="1">
    <citation type="submission" date="2014-04" db="EMBL/GenBank/DDBJ databases">
        <title>The Genome Sequence of Thermoanaerobaculum aquaticum MP-01, The First Cultivated Group 23 Acidobacterium.</title>
        <authorList>
            <person name="Stamps B.W."/>
            <person name="Losey N.A."/>
            <person name="Lawson P.A."/>
            <person name="Stevenson B.S."/>
        </authorList>
    </citation>
    <scope>NUCLEOTIDE SEQUENCE [LARGE SCALE GENOMIC DNA]</scope>
    <source>
        <strain evidence="16 17">MP-01</strain>
    </source>
</reference>
<evidence type="ECO:0000313" key="17">
    <source>
        <dbReference type="Proteomes" id="UP000027284"/>
    </source>
</evidence>
<dbReference type="STRING" id="1312852.EG19_07405"/>
<gene>
    <name evidence="16" type="ORF">EG19_07405</name>
</gene>
<feature type="domain" description="NADH-ubiquinone oxidoreductase 51kDa subunit iron-sulphur binding" evidence="15">
    <location>
        <begin position="327"/>
        <end position="372"/>
    </location>
</feature>
<keyword evidence="16" id="KW-0560">Oxidoreductase</keyword>
<keyword evidence="10 14" id="KW-0408">Iron</keyword>
<comment type="caution">
    <text evidence="16">The sequence shown here is derived from an EMBL/GenBank/DDBJ whole genome shotgun (WGS) entry which is preliminary data.</text>
</comment>
<evidence type="ECO:0000256" key="7">
    <source>
        <dbReference type="ARBA" id="ARBA00022719"/>
    </source>
</evidence>
<evidence type="ECO:0000256" key="13">
    <source>
        <dbReference type="ARBA" id="ARBA00047712"/>
    </source>
</evidence>